<keyword evidence="11" id="KW-1185">Reference proteome</keyword>
<dbReference type="PANTHER" id="PTHR43065">
    <property type="entry name" value="SENSOR HISTIDINE KINASE"/>
    <property type="match status" value="1"/>
</dbReference>
<sequence>MLPEISLHVLDTAENSVRAGAAFVEIEVAVSTAEDSLSITIKDNGSGMDPEQVQRVTDPFFTTRTTRKVGLGVPFFKQAAEISGGSFQITSKKGKGTVLTARFVLSSIDRMPLGDMSMTVHNLMVYHEEVDFRYRYACDGREFVLDTREMKEMLGDVPLHSPEVSAFIMDYLKENHREVSGGKNL</sequence>
<evidence type="ECO:0000256" key="1">
    <source>
        <dbReference type="ARBA" id="ARBA00000085"/>
    </source>
</evidence>
<evidence type="ECO:0000256" key="2">
    <source>
        <dbReference type="ARBA" id="ARBA00012438"/>
    </source>
</evidence>
<dbReference type="Gene3D" id="3.30.565.10">
    <property type="entry name" value="Histidine kinase-like ATPase, C-terminal domain"/>
    <property type="match status" value="1"/>
</dbReference>
<dbReference type="InterPro" id="IPR005467">
    <property type="entry name" value="His_kinase_dom"/>
</dbReference>
<gene>
    <name evidence="10" type="ORF">Lac1_23080</name>
</gene>
<keyword evidence="4" id="KW-0808">Transferase</keyword>
<dbReference type="PRINTS" id="PR00344">
    <property type="entry name" value="BCTRLSENSOR"/>
</dbReference>
<dbReference type="Pfam" id="PF02518">
    <property type="entry name" value="HATPase_c"/>
    <property type="match status" value="1"/>
</dbReference>
<dbReference type="EMBL" id="AP027742">
    <property type="protein sequence ID" value="BDZ78125.1"/>
    <property type="molecule type" value="Genomic_DNA"/>
</dbReference>
<evidence type="ECO:0000256" key="4">
    <source>
        <dbReference type="ARBA" id="ARBA00022679"/>
    </source>
</evidence>
<keyword evidence="3" id="KW-0597">Phosphoprotein</keyword>
<dbReference type="PROSITE" id="PS50109">
    <property type="entry name" value="HIS_KIN"/>
    <property type="match status" value="1"/>
</dbReference>
<evidence type="ECO:0000256" key="3">
    <source>
        <dbReference type="ARBA" id="ARBA00022553"/>
    </source>
</evidence>
<reference evidence="11" key="1">
    <citation type="journal article" date="2023" name="Int. J. Syst. Evol. Microbiol.">
        <title>Claveliimonas bilis gen. nov., sp. nov., deoxycholic acid-producing bacteria isolated from human faeces, and reclassification of Sellimonas monacensis Zenner et al. 2021 as Claveliimonas monacensis comb. nov.</title>
        <authorList>
            <person name="Hisatomi A."/>
            <person name="Kastawa N.W.E.P.G."/>
            <person name="Song I."/>
            <person name="Ohkuma M."/>
            <person name="Fukiya S."/>
            <person name="Sakamoto M."/>
        </authorList>
    </citation>
    <scope>NUCLEOTIDE SEQUENCE [LARGE SCALE GENOMIC DNA]</scope>
    <source>
        <strain evidence="11">12BBH14</strain>
    </source>
</reference>
<protein>
    <recommendedName>
        <fullName evidence="2">histidine kinase</fullName>
        <ecNumber evidence="2">2.7.13.3</ecNumber>
    </recommendedName>
</protein>
<organism evidence="10 11">
    <name type="scientific">Claveliimonas bilis</name>
    <dbReference type="NCBI Taxonomy" id="3028070"/>
    <lineage>
        <taxon>Bacteria</taxon>
        <taxon>Bacillati</taxon>
        <taxon>Bacillota</taxon>
        <taxon>Clostridia</taxon>
        <taxon>Lachnospirales</taxon>
        <taxon>Lachnospiraceae</taxon>
        <taxon>Claveliimonas</taxon>
    </lineage>
</organism>
<dbReference type="InterPro" id="IPR036890">
    <property type="entry name" value="HATPase_C_sf"/>
</dbReference>
<dbReference type="EC" id="2.7.13.3" evidence="2"/>
<evidence type="ECO:0000256" key="8">
    <source>
        <dbReference type="ARBA" id="ARBA00023012"/>
    </source>
</evidence>
<dbReference type="RefSeq" id="WP_230105523.1">
    <property type="nucleotide sequence ID" value="NZ_AP024845.1"/>
</dbReference>
<feature type="domain" description="Histidine kinase" evidence="9">
    <location>
        <begin position="1"/>
        <end position="107"/>
    </location>
</feature>
<evidence type="ECO:0000256" key="6">
    <source>
        <dbReference type="ARBA" id="ARBA00022777"/>
    </source>
</evidence>
<dbReference type="InterPro" id="IPR004358">
    <property type="entry name" value="Sig_transdc_His_kin-like_C"/>
</dbReference>
<evidence type="ECO:0000256" key="7">
    <source>
        <dbReference type="ARBA" id="ARBA00022840"/>
    </source>
</evidence>
<dbReference type="SUPFAM" id="SSF55874">
    <property type="entry name" value="ATPase domain of HSP90 chaperone/DNA topoisomerase II/histidine kinase"/>
    <property type="match status" value="1"/>
</dbReference>
<dbReference type="Proteomes" id="UP001305815">
    <property type="component" value="Chromosome"/>
</dbReference>
<dbReference type="InterPro" id="IPR003594">
    <property type="entry name" value="HATPase_dom"/>
</dbReference>
<keyword evidence="8" id="KW-0902">Two-component regulatory system</keyword>
<keyword evidence="6 10" id="KW-0418">Kinase</keyword>
<name>A0ABM8IAY8_9FIRM</name>
<evidence type="ECO:0000313" key="11">
    <source>
        <dbReference type="Proteomes" id="UP001305815"/>
    </source>
</evidence>
<dbReference type="PANTHER" id="PTHR43065:SF10">
    <property type="entry name" value="PEROXIDE STRESS-ACTIVATED HISTIDINE KINASE MAK3"/>
    <property type="match status" value="1"/>
</dbReference>
<evidence type="ECO:0000259" key="9">
    <source>
        <dbReference type="PROSITE" id="PS50109"/>
    </source>
</evidence>
<keyword evidence="7" id="KW-0067">ATP-binding</keyword>
<comment type="catalytic activity">
    <reaction evidence="1">
        <text>ATP + protein L-histidine = ADP + protein N-phospho-L-histidine.</text>
        <dbReference type="EC" id="2.7.13.3"/>
    </reaction>
</comment>
<dbReference type="SMART" id="SM00387">
    <property type="entry name" value="HATPase_c"/>
    <property type="match status" value="1"/>
</dbReference>
<dbReference type="GO" id="GO:0016301">
    <property type="term" value="F:kinase activity"/>
    <property type="evidence" value="ECO:0007669"/>
    <property type="project" value="UniProtKB-KW"/>
</dbReference>
<evidence type="ECO:0000256" key="5">
    <source>
        <dbReference type="ARBA" id="ARBA00022741"/>
    </source>
</evidence>
<evidence type="ECO:0000313" key="10">
    <source>
        <dbReference type="EMBL" id="BDZ78125.1"/>
    </source>
</evidence>
<accession>A0ABM8IAY8</accession>
<keyword evidence="5" id="KW-0547">Nucleotide-binding</keyword>
<proteinExistence type="predicted"/>